<evidence type="ECO:0000256" key="1">
    <source>
        <dbReference type="ARBA" id="ARBA00008136"/>
    </source>
</evidence>
<keyword evidence="3" id="KW-0227">DNA damage</keyword>
<comment type="similarity">
    <text evidence="1 8">Belongs to the SOS response-associated peptidase family.</text>
</comment>
<evidence type="ECO:0000313" key="10">
    <source>
        <dbReference type="EMBL" id="MBI5131035.1"/>
    </source>
</evidence>
<evidence type="ECO:0000256" key="6">
    <source>
        <dbReference type="ARBA" id="ARBA00023125"/>
    </source>
</evidence>
<dbReference type="GO" id="GO:0006508">
    <property type="term" value="P:proteolysis"/>
    <property type="evidence" value="ECO:0007669"/>
    <property type="project" value="UniProtKB-KW"/>
</dbReference>
<dbReference type="PANTHER" id="PTHR13604:SF0">
    <property type="entry name" value="ABASIC SITE PROCESSING PROTEIN HMCES"/>
    <property type="match status" value="1"/>
</dbReference>
<evidence type="ECO:0000256" key="5">
    <source>
        <dbReference type="ARBA" id="ARBA00023124"/>
    </source>
</evidence>
<dbReference type="PANTHER" id="PTHR13604">
    <property type="entry name" value="DC12-RELATED"/>
    <property type="match status" value="1"/>
</dbReference>
<evidence type="ECO:0000256" key="2">
    <source>
        <dbReference type="ARBA" id="ARBA00022670"/>
    </source>
</evidence>
<dbReference type="AlphaFoldDB" id="A0A933RYH9"/>
<feature type="region of interest" description="Disordered" evidence="9">
    <location>
        <begin position="227"/>
        <end position="257"/>
    </location>
</feature>
<dbReference type="GO" id="GO:0016829">
    <property type="term" value="F:lyase activity"/>
    <property type="evidence" value="ECO:0007669"/>
    <property type="project" value="UniProtKB-KW"/>
</dbReference>
<keyword evidence="2 8" id="KW-0645">Protease</keyword>
<evidence type="ECO:0000313" key="11">
    <source>
        <dbReference type="Proteomes" id="UP000782519"/>
    </source>
</evidence>
<evidence type="ECO:0000256" key="7">
    <source>
        <dbReference type="ARBA" id="ARBA00023239"/>
    </source>
</evidence>
<evidence type="ECO:0000256" key="8">
    <source>
        <dbReference type="RuleBase" id="RU364100"/>
    </source>
</evidence>
<organism evidence="10 11">
    <name type="scientific">Rhodopseudomonas palustris</name>
    <dbReference type="NCBI Taxonomy" id="1076"/>
    <lineage>
        <taxon>Bacteria</taxon>
        <taxon>Pseudomonadati</taxon>
        <taxon>Pseudomonadota</taxon>
        <taxon>Alphaproteobacteria</taxon>
        <taxon>Hyphomicrobiales</taxon>
        <taxon>Nitrobacteraceae</taxon>
        <taxon>Rhodopseudomonas</taxon>
    </lineage>
</organism>
<dbReference type="GO" id="GO:0003697">
    <property type="term" value="F:single-stranded DNA binding"/>
    <property type="evidence" value="ECO:0007669"/>
    <property type="project" value="InterPro"/>
</dbReference>
<dbReference type="EC" id="3.4.-.-" evidence="8"/>
<evidence type="ECO:0000256" key="9">
    <source>
        <dbReference type="SAM" id="MobiDB-lite"/>
    </source>
</evidence>
<gene>
    <name evidence="10" type="ORF">HZA66_16465</name>
</gene>
<dbReference type="InterPro" id="IPR036590">
    <property type="entry name" value="SRAP-like"/>
</dbReference>
<protein>
    <recommendedName>
        <fullName evidence="8">Abasic site processing protein</fullName>
        <ecNumber evidence="8">3.4.-.-</ecNumber>
    </recommendedName>
</protein>
<dbReference type="Gene3D" id="3.90.1680.10">
    <property type="entry name" value="SOS response associated peptidase-like"/>
    <property type="match status" value="1"/>
</dbReference>
<dbReference type="Proteomes" id="UP000782519">
    <property type="component" value="Unassembled WGS sequence"/>
</dbReference>
<dbReference type="Pfam" id="PF02586">
    <property type="entry name" value="SRAP"/>
    <property type="match status" value="1"/>
</dbReference>
<evidence type="ECO:0000256" key="3">
    <source>
        <dbReference type="ARBA" id="ARBA00022763"/>
    </source>
</evidence>
<dbReference type="GO" id="GO:0106300">
    <property type="term" value="P:protein-DNA covalent cross-linking repair"/>
    <property type="evidence" value="ECO:0007669"/>
    <property type="project" value="InterPro"/>
</dbReference>
<reference evidence="10" key="1">
    <citation type="submission" date="2020-07" db="EMBL/GenBank/DDBJ databases">
        <title>Huge and variable diversity of episymbiotic CPR bacteria and DPANN archaea in groundwater ecosystems.</title>
        <authorList>
            <person name="He C.Y."/>
            <person name="Keren R."/>
            <person name="Whittaker M."/>
            <person name="Farag I.F."/>
            <person name="Doudna J."/>
            <person name="Cate J.H.D."/>
            <person name="Banfield J.F."/>
        </authorList>
    </citation>
    <scope>NUCLEOTIDE SEQUENCE</scope>
    <source>
        <strain evidence="10">NC_groundwater_1818_Pr3_B-0.1um_66_35</strain>
    </source>
</reference>
<dbReference type="InterPro" id="IPR003738">
    <property type="entry name" value="SRAP"/>
</dbReference>
<proteinExistence type="inferred from homology"/>
<keyword evidence="6" id="KW-0238">DNA-binding</keyword>
<dbReference type="EMBL" id="JACRJB010000049">
    <property type="protein sequence ID" value="MBI5131035.1"/>
    <property type="molecule type" value="Genomic_DNA"/>
</dbReference>
<keyword evidence="5" id="KW-0190">Covalent protein-DNA linkage</keyword>
<comment type="caution">
    <text evidence="10">The sequence shown here is derived from an EMBL/GenBank/DDBJ whole genome shotgun (WGS) entry which is preliminary data.</text>
</comment>
<keyword evidence="4 8" id="KW-0378">Hydrolase</keyword>
<evidence type="ECO:0000256" key="4">
    <source>
        <dbReference type="ARBA" id="ARBA00022801"/>
    </source>
</evidence>
<dbReference type="SUPFAM" id="SSF143081">
    <property type="entry name" value="BB1717-like"/>
    <property type="match status" value="1"/>
</dbReference>
<accession>A0A933RYH9</accession>
<keyword evidence="7" id="KW-0456">Lyase</keyword>
<sequence>MCGRFVITSAPAAIREAFGYADQPNFPARYNIAPTQPVPVVLIDNGDRRFRLMRWGLLPSWVKDPRQFSLLINARSETVLEKPAFRNAIKRRRCLVPSDGYYEWRAIGTRKQPYFIQPRGGGPIGFAGLWETWVGPNGEELDTIAIVTAAATGELAELHDRVPVTIAPQDYARWLDCAGVDADTAAALLRPPVDGAFVWHPVSTAVNRVANDNPQLILPIAEDEMVDAQPAPQKRAKARAVGGGKPEADDNGQGSLF</sequence>
<name>A0A933RYH9_RHOPL</name>
<dbReference type="GO" id="GO:0008233">
    <property type="term" value="F:peptidase activity"/>
    <property type="evidence" value="ECO:0007669"/>
    <property type="project" value="UniProtKB-KW"/>
</dbReference>